<reference evidence="1" key="1">
    <citation type="submission" date="2025-08" db="UniProtKB">
        <authorList>
            <consortium name="Ensembl"/>
        </authorList>
    </citation>
    <scope>IDENTIFICATION</scope>
</reference>
<keyword evidence="2" id="KW-1185">Reference proteome</keyword>
<dbReference type="Ensembl" id="ENSACOT00000005468.1">
    <property type="protein sequence ID" value="ENSACOP00000005266.1"/>
    <property type="gene ID" value="ENSACOG00000003744.1"/>
</dbReference>
<protein>
    <submittedName>
        <fullName evidence="1">Uncharacterized protein</fullName>
    </submittedName>
</protein>
<evidence type="ECO:0000313" key="2">
    <source>
        <dbReference type="Proteomes" id="UP000694522"/>
    </source>
</evidence>
<dbReference type="AlphaFoldDB" id="A0A8B9FD50"/>
<proteinExistence type="predicted"/>
<evidence type="ECO:0000313" key="1">
    <source>
        <dbReference type="Ensembl" id="ENSACOP00000005266.1"/>
    </source>
</evidence>
<reference evidence="1" key="2">
    <citation type="submission" date="2025-09" db="UniProtKB">
        <authorList>
            <consortium name="Ensembl"/>
        </authorList>
    </citation>
    <scope>IDENTIFICATION</scope>
</reference>
<organism evidence="1 2">
    <name type="scientific">Amazona collaria</name>
    <name type="common">yellow-billed parrot</name>
    <dbReference type="NCBI Taxonomy" id="241587"/>
    <lineage>
        <taxon>Eukaryota</taxon>
        <taxon>Metazoa</taxon>
        <taxon>Chordata</taxon>
        <taxon>Craniata</taxon>
        <taxon>Vertebrata</taxon>
        <taxon>Euteleostomi</taxon>
        <taxon>Archelosauria</taxon>
        <taxon>Archosauria</taxon>
        <taxon>Dinosauria</taxon>
        <taxon>Saurischia</taxon>
        <taxon>Theropoda</taxon>
        <taxon>Coelurosauria</taxon>
        <taxon>Aves</taxon>
        <taxon>Neognathae</taxon>
        <taxon>Neoaves</taxon>
        <taxon>Telluraves</taxon>
        <taxon>Australaves</taxon>
        <taxon>Psittaciformes</taxon>
        <taxon>Psittacidae</taxon>
        <taxon>Amazona</taxon>
    </lineage>
</organism>
<sequence length="72" mass="7618">SFPAIPGGIGGRHSRFFPLFPQFFSVFAFATLGGFQGSVSYRLSCAGSPNTSVSAAYAYPFRAVPTLTSFCP</sequence>
<accession>A0A8B9FD50</accession>
<dbReference type="Proteomes" id="UP000694522">
    <property type="component" value="Unplaced"/>
</dbReference>
<name>A0A8B9FD50_9PSIT</name>